<name>A0A0C3PIN1_PISTI</name>
<protein>
    <submittedName>
        <fullName evidence="1">Uncharacterized protein</fullName>
    </submittedName>
</protein>
<feature type="non-terminal residue" evidence="1">
    <location>
        <position position="1"/>
    </location>
</feature>
<dbReference type="EMBL" id="KN831958">
    <property type="protein sequence ID" value="KIO07969.1"/>
    <property type="molecule type" value="Genomic_DNA"/>
</dbReference>
<gene>
    <name evidence="1" type="ORF">M404DRAFT_134864</name>
</gene>
<accession>A0A0C3PIN1</accession>
<reference evidence="2" key="2">
    <citation type="submission" date="2015-01" db="EMBL/GenBank/DDBJ databases">
        <title>Evolutionary Origins and Diversification of the Mycorrhizal Mutualists.</title>
        <authorList>
            <consortium name="DOE Joint Genome Institute"/>
            <consortium name="Mycorrhizal Genomics Consortium"/>
            <person name="Kohler A."/>
            <person name="Kuo A."/>
            <person name="Nagy L.G."/>
            <person name="Floudas D."/>
            <person name="Copeland A."/>
            <person name="Barry K.W."/>
            <person name="Cichocki N."/>
            <person name="Veneault-Fourrey C."/>
            <person name="LaButti K."/>
            <person name="Lindquist E.A."/>
            <person name="Lipzen A."/>
            <person name="Lundell T."/>
            <person name="Morin E."/>
            <person name="Murat C."/>
            <person name="Riley R."/>
            <person name="Ohm R."/>
            <person name="Sun H."/>
            <person name="Tunlid A."/>
            <person name="Henrissat B."/>
            <person name="Grigoriev I.V."/>
            <person name="Hibbett D.S."/>
            <person name="Martin F."/>
        </authorList>
    </citation>
    <scope>NUCLEOTIDE SEQUENCE [LARGE SCALE GENOMIC DNA]</scope>
    <source>
        <strain evidence="2">Marx 270</strain>
    </source>
</reference>
<sequence>VKKVWEWLFVKGLNIASAAVKCLLMPESLVPTVNAFSTRLSQFGVNFFSMFVPDLLHEFELGVWKATFTHLLCVLYAHGENAIQDLNKQYRQIPLFGRGTIQKFSNNVSGMKHLAA</sequence>
<dbReference type="STRING" id="870435.A0A0C3PIN1"/>
<dbReference type="AlphaFoldDB" id="A0A0C3PIN1"/>
<dbReference type="OrthoDB" id="3269417at2759"/>
<proteinExistence type="predicted"/>
<dbReference type="InParanoid" id="A0A0C3PIN1"/>
<evidence type="ECO:0000313" key="2">
    <source>
        <dbReference type="Proteomes" id="UP000054217"/>
    </source>
</evidence>
<dbReference type="Proteomes" id="UP000054217">
    <property type="component" value="Unassembled WGS sequence"/>
</dbReference>
<reference evidence="1 2" key="1">
    <citation type="submission" date="2014-04" db="EMBL/GenBank/DDBJ databases">
        <authorList>
            <consortium name="DOE Joint Genome Institute"/>
            <person name="Kuo A."/>
            <person name="Kohler A."/>
            <person name="Costa M.D."/>
            <person name="Nagy L.G."/>
            <person name="Floudas D."/>
            <person name="Copeland A."/>
            <person name="Barry K.W."/>
            <person name="Cichocki N."/>
            <person name="Veneault-Fourrey C."/>
            <person name="LaButti K."/>
            <person name="Lindquist E.A."/>
            <person name="Lipzen A."/>
            <person name="Lundell T."/>
            <person name="Morin E."/>
            <person name="Murat C."/>
            <person name="Sun H."/>
            <person name="Tunlid A."/>
            <person name="Henrissat B."/>
            <person name="Grigoriev I.V."/>
            <person name="Hibbett D.S."/>
            <person name="Martin F."/>
            <person name="Nordberg H.P."/>
            <person name="Cantor M.N."/>
            <person name="Hua S.X."/>
        </authorList>
    </citation>
    <scope>NUCLEOTIDE SEQUENCE [LARGE SCALE GENOMIC DNA]</scope>
    <source>
        <strain evidence="1 2">Marx 270</strain>
    </source>
</reference>
<dbReference type="HOGENOM" id="CLU_116861_0_0_1"/>
<keyword evidence="2" id="KW-1185">Reference proteome</keyword>
<evidence type="ECO:0000313" key="1">
    <source>
        <dbReference type="EMBL" id="KIO07969.1"/>
    </source>
</evidence>
<organism evidence="1 2">
    <name type="scientific">Pisolithus tinctorius Marx 270</name>
    <dbReference type="NCBI Taxonomy" id="870435"/>
    <lineage>
        <taxon>Eukaryota</taxon>
        <taxon>Fungi</taxon>
        <taxon>Dikarya</taxon>
        <taxon>Basidiomycota</taxon>
        <taxon>Agaricomycotina</taxon>
        <taxon>Agaricomycetes</taxon>
        <taxon>Agaricomycetidae</taxon>
        <taxon>Boletales</taxon>
        <taxon>Sclerodermatineae</taxon>
        <taxon>Pisolithaceae</taxon>
        <taxon>Pisolithus</taxon>
    </lineage>
</organism>